<dbReference type="FunFam" id="3.30.565.10:FF:000006">
    <property type="entry name" value="Sensor histidine kinase WalK"/>
    <property type="match status" value="1"/>
</dbReference>
<keyword evidence="9" id="KW-1133">Transmembrane helix</keyword>
<dbReference type="Pfam" id="PF02518">
    <property type="entry name" value="HATPase_c"/>
    <property type="match status" value="1"/>
</dbReference>
<dbReference type="PROSITE" id="PS50885">
    <property type="entry name" value="HAMP"/>
    <property type="match status" value="1"/>
</dbReference>
<evidence type="ECO:0000256" key="5">
    <source>
        <dbReference type="ARBA" id="ARBA00022679"/>
    </source>
</evidence>
<dbReference type="GO" id="GO:0004721">
    <property type="term" value="F:phosphoprotein phosphatase activity"/>
    <property type="evidence" value="ECO:0007669"/>
    <property type="project" value="TreeGrafter"/>
</dbReference>
<dbReference type="InterPro" id="IPR003660">
    <property type="entry name" value="HAMP_dom"/>
</dbReference>
<feature type="domain" description="Histidine kinase" evidence="10">
    <location>
        <begin position="378"/>
        <end position="597"/>
    </location>
</feature>
<dbReference type="CDD" id="cd00082">
    <property type="entry name" value="HisKA"/>
    <property type="match status" value="1"/>
</dbReference>
<dbReference type="Proteomes" id="UP000774000">
    <property type="component" value="Unassembled WGS sequence"/>
</dbReference>
<dbReference type="SMART" id="SM00388">
    <property type="entry name" value="HisKA"/>
    <property type="match status" value="1"/>
</dbReference>
<keyword evidence="8 9" id="KW-0472">Membrane</keyword>
<dbReference type="Gene3D" id="3.30.565.10">
    <property type="entry name" value="Histidine kinase-like ATPase, C-terminal domain"/>
    <property type="match status" value="1"/>
</dbReference>
<dbReference type="PANTHER" id="PTHR45453:SF1">
    <property type="entry name" value="PHOSPHATE REGULON SENSOR PROTEIN PHOR"/>
    <property type="match status" value="1"/>
</dbReference>
<dbReference type="EMBL" id="JAFBDQ010000011">
    <property type="protein sequence ID" value="MBM7557329.1"/>
    <property type="molecule type" value="Genomic_DNA"/>
</dbReference>
<dbReference type="Pfam" id="PF00672">
    <property type="entry name" value="HAMP"/>
    <property type="match status" value="1"/>
</dbReference>
<dbReference type="InterPro" id="IPR036890">
    <property type="entry name" value="HATPase_C_sf"/>
</dbReference>
<dbReference type="CDD" id="cd06225">
    <property type="entry name" value="HAMP"/>
    <property type="match status" value="1"/>
</dbReference>
<comment type="caution">
    <text evidence="12">The sequence shown here is derived from an EMBL/GenBank/DDBJ whole genome shotgun (WGS) entry which is preliminary data.</text>
</comment>
<proteinExistence type="predicted"/>
<dbReference type="RefSeq" id="WP_204702084.1">
    <property type="nucleotide sequence ID" value="NZ_JAFBDQ010000011.1"/>
</dbReference>
<dbReference type="Pfam" id="PF00512">
    <property type="entry name" value="HisKA"/>
    <property type="match status" value="1"/>
</dbReference>
<feature type="domain" description="HAMP" evidence="11">
    <location>
        <begin position="197"/>
        <end position="249"/>
    </location>
</feature>
<evidence type="ECO:0000313" key="12">
    <source>
        <dbReference type="EMBL" id="MBM7557329.1"/>
    </source>
</evidence>
<gene>
    <name evidence="12" type="ORF">JOC47_002195</name>
</gene>
<evidence type="ECO:0000259" key="11">
    <source>
        <dbReference type="PROSITE" id="PS50885"/>
    </source>
</evidence>
<feature type="transmembrane region" description="Helical" evidence="9">
    <location>
        <begin position="14"/>
        <end position="37"/>
    </location>
</feature>
<dbReference type="Gene3D" id="3.30.450.20">
    <property type="entry name" value="PAS domain"/>
    <property type="match status" value="1"/>
</dbReference>
<dbReference type="Gene3D" id="6.10.340.10">
    <property type="match status" value="1"/>
</dbReference>
<dbReference type="AlphaFoldDB" id="A0A938XUY3"/>
<dbReference type="GO" id="GO:0016036">
    <property type="term" value="P:cellular response to phosphate starvation"/>
    <property type="evidence" value="ECO:0007669"/>
    <property type="project" value="TreeGrafter"/>
</dbReference>
<dbReference type="InterPro" id="IPR004358">
    <property type="entry name" value="Sig_transdc_His_kin-like_C"/>
</dbReference>
<dbReference type="PRINTS" id="PR00344">
    <property type="entry name" value="BCTRLSENSOR"/>
</dbReference>
<evidence type="ECO:0000256" key="8">
    <source>
        <dbReference type="ARBA" id="ARBA00023136"/>
    </source>
</evidence>
<name>A0A938XUY3_9FIRM</name>
<dbReference type="GO" id="GO:0005886">
    <property type="term" value="C:plasma membrane"/>
    <property type="evidence" value="ECO:0007669"/>
    <property type="project" value="TreeGrafter"/>
</dbReference>
<keyword evidence="7" id="KW-0902">Two-component regulatory system</keyword>
<accession>A0A938XUY3</accession>
<dbReference type="EC" id="2.7.13.3" evidence="3"/>
<evidence type="ECO:0000256" key="3">
    <source>
        <dbReference type="ARBA" id="ARBA00012438"/>
    </source>
</evidence>
<evidence type="ECO:0000256" key="6">
    <source>
        <dbReference type="ARBA" id="ARBA00022777"/>
    </source>
</evidence>
<keyword evidence="6 12" id="KW-0418">Kinase</keyword>
<feature type="transmembrane region" description="Helical" evidence="9">
    <location>
        <begin position="176"/>
        <end position="196"/>
    </location>
</feature>
<dbReference type="InterPro" id="IPR036097">
    <property type="entry name" value="HisK_dim/P_sf"/>
</dbReference>
<comment type="subcellular location">
    <subcellularLocation>
        <location evidence="2">Membrane</location>
    </subcellularLocation>
</comment>
<dbReference type="SUPFAM" id="SSF55785">
    <property type="entry name" value="PYP-like sensor domain (PAS domain)"/>
    <property type="match status" value="1"/>
</dbReference>
<comment type="catalytic activity">
    <reaction evidence="1">
        <text>ATP + protein L-histidine = ADP + protein N-phospho-L-histidine.</text>
        <dbReference type="EC" id="2.7.13.3"/>
    </reaction>
</comment>
<organism evidence="12 13">
    <name type="scientific">Halanaerobacter jeridensis</name>
    <dbReference type="NCBI Taxonomy" id="706427"/>
    <lineage>
        <taxon>Bacteria</taxon>
        <taxon>Bacillati</taxon>
        <taxon>Bacillota</taxon>
        <taxon>Clostridia</taxon>
        <taxon>Halanaerobiales</taxon>
        <taxon>Halobacteroidaceae</taxon>
        <taxon>Halanaerobacter</taxon>
    </lineage>
</organism>
<dbReference type="PROSITE" id="PS50109">
    <property type="entry name" value="HIS_KIN"/>
    <property type="match status" value="1"/>
</dbReference>
<sequence>MKFNLGDNVLFNRLLFRFLAIVLIIVIISGFAITYFVKNFYFKEKTQEIINESQVLARSLAQALAQGDLKTTQKWIKLIAELNSGHAWLVTNNGYVILSDPSSSISKEEQITSFEVEKVLNGYTISKRVESSRFDEAMMLVGLPMNYSGSNKVEAGLLIFSSVSGINSTIAQIQKIMAYSLLLAIILALIVSYTWAKDLSSKLKKMSDIAIQMSEGNFDKRINIEDDSEIGSLSESMNYLAKKLKVTIDDLTQERNKLKYVLTGMEEGVLVVDEEEKIILFNQSLQNLLNLENNLSEKKLTAAVPNQEIKDGFKKVLQTGEAEHGEFTVTNNGLERRILINYAPIYLDNDQLWAVVALFNDISERWRFEKLQQNFVANVSHELKSPLSSIKGSAEVLVDGVVQDKEREDEYLDIILDETERLSNMVEEILDLAELNTNGVNLNREEVSLKGFLIEVKNIFTKQFSKEDERLNLEFLSTDFNYSLDREKIKQVLLNLLDNAYKYSPPDTLVTLGVTEESDSIKIWVSDEGPGIPQDELQDIWKRFYKVDKARTPGKKKGSGLGLSIVKQIIEQHQGKVFVNSQLGEGSTFGFYLPKKY</sequence>
<keyword evidence="9" id="KW-0812">Transmembrane</keyword>
<dbReference type="InterPro" id="IPR035965">
    <property type="entry name" value="PAS-like_dom_sf"/>
</dbReference>
<dbReference type="InterPro" id="IPR005467">
    <property type="entry name" value="His_kinase_dom"/>
</dbReference>
<dbReference type="GO" id="GO:0000155">
    <property type="term" value="F:phosphorelay sensor kinase activity"/>
    <property type="evidence" value="ECO:0007669"/>
    <property type="project" value="InterPro"/>
</dbReference>
<dbReference type="FunFam" id="1.10.287.130:FF:000001">
    <property type="entry name" value="Two-component sensor histidine kinase"/>
    <property type="match status" value="1"/>
</dbReference>
<evidence type="ECO:0000256" key="7">
    <source>
        <dbReference type="ARBA" id="ARBA00023012"/>
    </source>
</evidence>
<dbReference type="InterPro" id="IPR050351">
    <property type="entry name" value="BphY/WalK/GraS-like"/>
</dbReference>
<evidence type="ECO:0000256" key="2">
    <source>
        <dbReference type="ARBA" id="ARBA00004370"/>
    </source>
</evidence>
<keyword evidence="4" id="KW-0597">Phosphoprotein</keyword>
<evidence type="ECO:0000256" key="9">
    <source>
        <dbReference type="SAM" id="Phobius"/>
    </source>
</evidence>
<reference evidence="12" key="1">
    <citation type="submission" date="2021-01" db="EMBL/GenBank/DDBJ databases">
        <title>Genomic Encyclopedia of Type Strains, Phase IV (KMG-IV): sequencing the most valuable type-strain genomes for metagenomic binning, comparative biology and taxonomic classification.</title>
        <authorList>
            <person name="Goeker M."/>
        </authorList>
    </citation>
    <scope>NUCLEOTIDE SEQUENCE</scope>
    <source>
        <strain evidence="12">DSM 23230</strain>
    </source>
</reference>
<evidence type="ECO:0000313" key="13">
    <source>
        <dbReference type="Proteomes" id="UP000774000"/>
    </source>
</evidence>
<dbReference type="SMART" id="SM00387">
    <property type="entry name" value="HATPase_c"/>
    <property type="match status" value="1"/>
</dbReference>
<keyword evidence="13" id="KW-1185">Reference proteome</keyword>
<evidence type="ECO:0000259" key="10">
    <source>
        <dbReference type="PROSITE" id="PS50109"/>
    </source>
</evidence>
<dbReference type="InterPro" id="IPR003594">
    <property type="entry name" value="HATPase_dom"/>
</dbReference>
<dbReference type="InterPro" id="IPR003661">
    <property type="entry name" value="HisK_dim/P_dom"/>
</dbReference>
<dbReference type="PANTHER" id="PTHR45453">
    <property type="entry name" value="PHOSPHATE REGULON SENSOR PROTEIN PHOR"/>
    <property type="match status" value="1"/>
</dbReference>
<evidence type="ECO:0000256" key="4">
    <source>
        <dbReference type="ARBA" id="ARBA00022553"/>
    </source>
</evidence>
<dbReference type="SMART" id="SM00304">
    <property type="entry name" value="HAMP"/>
    <property type="match status" value="1"/>
</dbReference>
<protein>
    <recommendedName>
        <fullName evidence="3">histidine kinase</fullName>
        <ecNumber evidence="3">2.7.13.3</ecNumber>
    </recommendedName>
</protein>
<dbReference type="Gene3D" id="1.10.287.130">
    <property type="match status" value="1"/>
</dbReference>
<keyword evidence="5" id="KW-0808">Transferase</keyword>
<dbReference type="CDD" id="cd00075">
    <property type="entry name" value="HATPase"/>
    <property type="match status" value="1"/>
</dbReference>
<evidence type="ECO:0000256" key="1">
    <source>
        <dbReference type="ARBA" id="ARBA00000085"/>
    </source>
</evidence>
<dbReference type="SUPFAM" id="SSF47384">
    <property type="entry name" value="Homodimeric domain of signal transducing histidine kinase"/>
    <property type="match status" value="1"/>
</dbReference>
<dbReference type="Pfam" id="PF13426">
    <property type="entry name" value="PAS_9"/>
    <property type="match status" value="1"/>
</dbReference>
<dbReference type="SUPFAM" id="SSF55874">
    <property type="entry name" value="ATPase domain of HSP90 chaperone/DNA topoisomerase II/histidine kinase"/>
    <property type="match status" value="1"/>
</dbReference>
<dbReference type="SUPFAM" id="SSF158472">
    <property type="entry name" value="HAMP domain-like"/>
    <property type="match status" value="1"/>
</dbReference>
<dbReference type="InterPro" id="IPR000014">
    <property type="entry name" value="PAS"/>
</dbReference>